<dbReference type="SUPFAM" id="SSF103025">
    <property type="entry name" value="Folate-binding domain"/>
    <property type="match status" value="1"/>
</dbReference>
<dbReference type="AlphaFoldDB" id="A0A367WQN6"/>
<sequence length="187" mass="19884">MRDFLLNNVSPFPAKADANGHAAVHIAPIATGFVTHVLGKGNAKADAAHLTKLISDIAPELGATLRSPSPGQWFWVGDCDVSQGRFAEISGQIPGEYAISDQTHGRVRIMISGPQVRDVLAKGAMIDLADGVFVVGASAMTQIGHIGAMITRTDDDCFEIMVLRSFAVSLWHELHQMAAEFNGPHAG</sequence>
<gene>
    <name evidence="2" type="ORF">TH30_17055</name>
</gene>
<reference evidence="2 3" key="1">
    <citation type="submission" date="2014-07" db="EMBL/GenBank/DDBJ databases">
        <title>Draft genome sequence of Thalassospira profundimaris PR54-5.</title>
        <authorList>
            <person name="Lai Q."/>
            <person name="Shao Z."/>
        </authorList>
    </citation>
    <scope>NUCLEOTIDE SEQUENCE [LARGE SCALE GENOMIC DNA]</scope>
    <source>
        <strain evidence="2 3">PR54-5</strain>
    </source>
</reference>
<evidence type="ECO:0000313" key="3">
    <source>
        <dbReference type="Proteomes" id="UP000252255"/>
    </source>
</evidence>
<proteinExistence type="predicted"/>
<comment type="caution">
    <text evidence="2">The sequence shown here is derived from an EMBL/GenBank/DDBJ whole genome shotgun (WGS) entry which is preliminary data.</text>
</comment>
<dbReference type="Proteomes" id="UP000252255">
    <property type="component" value="Unassembled WGS sequence"/>
</dbReference>
<dbReference type="InterPro" id="IPR027266">
    <property type="entry name" value="TrmE/GcvT-like"/>
</dbReference>
<dbReference type="Gene3D" id="3.30.1360.120">
    <property type="entry name" value="Probable tRNA modification gtpase trme, domain 1"/>
    <property type="match status" value="1"/>
</dbReference>
<name>A0A367WQN6_9PROT</name>
<evidence type="ECO:0000313" key="2">
    <source>
        <dbReference type="EMBL" id="RCK43698.1"/>
    </source>
</evidence>
<protein>
    <recommendedName>
        <fullName evidence="1">GCVT N-terminal domain-containing protein</fullName>
    </recommendedName>
</protein>
<evidence type="ECO:0000259" key="1">
    <source>
        <dbReference type="Pfam" id="PF01571"/>
    </source>
</evidence>
<accession>A0A367WQN6</accession>
<dbReference type="InterPro" id="IPR006222">
    <property type="entry name" value="GCVT_N"/>
</dbReference>
<organism evidence="2 3">
    <name type="scientific">Thalassospira profundimaris</name>
    <dbReference type="NCBI Taxonomy" id="502049"/>
    <lineage>
        <taxon>Bacteria</taxon>
        <taxon>Pseudomonadati</taxon>
        <taxon>Pseudomonadota</taxon>
        <taxon>Alphaproteobacteria</taxon>
        <taxon>Rhodospirillales</taxon>
        <taxon>Thalassospiraceae</taxon>
        <taxon>Thalassospira</taxon>
    </lineage>
</organism>
<feature type="domain" description="GCVT N-terminal" evidence="1">
    <location>
        <begin position="84"/>
        <end position="187"/>
    </location>
</feature>
<dbReference type="EMBL" id="JPWI01000012">
    <property type="protein sequence ID" value="RCK43698.1"/>
    <property type="molecule type" value="Genomic_DNA"/>
</dbReference>
<dbReference type="Pfam" id="PF01571">
    <property type="entry name" value="GCV_T"/>
    <property type="match status" value="1"/>
</dbReference>
<dbReference type="RefSeq" id="WP_181850348.1">
    <property type="nucleotide sequence ID" value="NZ_JPWI01000012.1"/>
</dbReference>